<dbReference type="GO" id="GO:0019646">
    <property type="term" value="P:aerobic electron transport chain"/>
    <property type="evidence" value="ECO:0007669"/>
    <property type="project" value="InterPro"/>
</dbReference>
<keyword evidence="11" id="KW-1185">Reference proteome</keyword>
<evidence type="ECO:0000313" key="11">
    <source>
        <dbReference type="Proteomes" id="UP000625568"/>
    </source>
</evidence>
<evidence type="ECO:0000256" key="4">
    <source>
        <dbReference type="ARBA" id="ARBA00022982"/>
    </source>
</evidence>
<dbReference type="PROSITE" id="PS51373">
    <property type="entry name" value="HIPIP"/>
    <property type="match status" value="1"/>
</dbReference>
<keyword evidence="6 7" id="KW-0411">Iron-sulfur</keyword>
<dbReference type="GO" id="GO:0051539">
    <property type="term" value="F:4 iron, 4 sulfur cluster binding"/>
    <property type="evidence" value="ECO:0007669"/>
    <property type="project" value="UniProtKB-KW"/>
</dbReference>
<evidence type="ECO:0000256" key="7">
    <source>
        <dbReference type="RuleBase" id="RU000620"/>
    </source>
</evidence>
<dbReference type="GO" id="GO:0046872">
    <property type="term" value="F:metal ion binding"/>
    <property type="evidence" value="ECO:0007669"/>
    <property type="project" value="UniProtKB-KW"/>
</dbReference>
<dbReference type="InterPro" id="IPR006311">
    <property type="entry name" value="TAT_signal"/>
</dbReference>
<feature type="chain" id="PRO_5034529394" description="High-potential iron-sulfur protein" evidence="8">
    <location>
        <begin position="32"/>
        <end position="107"/>
    </location>
</feature>
<feature type="signal peptide" evidence="8">
    <location>
        <begin position="1"/>
        <end position="31"/>
    </location>
</feature>
<evidence type="ECO:0000256" key="1">
    <source>
        <dbReference type="ARBA" id="ARBA00022448"/>
    </source>
</evidence>
<comment type="similarity">
    <text evidence="7">Belongs to the high-potential iron-sulfur protein (HiPIP) family.</text>
</comment>
<protein>
    <recommendedName>
        <fullName evidence="7">High-potential iron-sulfur protein</fullName>
        <shortName evidence="7">HiPIP</shortName>
    </recommendedName>
</protein>
<dbReference type="PROSITE" id="PS51318">
    <property type="entry name" value="TAT"/>
    <property type="match status" value="1"/>
</dbReference>
<evidence type="ECO:0000256" key="3">
    <source>
        <dbReference type="ARBA" id="ARBA00022723"/>
    </source>
</evidence>
<sequence length="107" mass="11413">MHATHRRTRRTFIVRTLGLCAALAAARTASAAPPLVDENDAAAKTLGYRARASSVDTAQFPKYQAGQRCANCRFYKGEAADASGTCPMFGGKLVAADGWCNVYAKRA</sequence>
<dbReference type="GeneID" id="93130983"/>
<dbReference type="InterPro" id="IPR036369">
    <property type="entry name" value="HIPIP_sf"/>
</dbReference>
<dbReference type="AlphaFoldDB" id="A0A892IDY8"/>
<dbReference type="InterPro" id="IPR000170">
    <property type="entry name" value="High_potential_FeS_prot"/>
</dbReference>
<keyword evidence="5 7" id="KW-0408">Iron</keyword>
<reference evidence="10 11" key="1">
    <citation type="submission" date="2021-02" db="EMBL/GenBank/DDBJ databases">
        <title>FDA dAtabase for Regulatory Grade micrObial Sequences (FDA-ARGOS): Supporting development and validation of Infectious Disease Dx tests.</title>
        <authorList>
            <person name="Minogue T."/>
            <person name="Wolcott M."/>
            <person name="Wasieloski L."/>
            <person name="Aguilar W."/>
            <person name="Moore D."/>
            <person name="Jaissle J."/>
            <person name="Tallon L."/>
            <person name="Sadzewicz L."/>
            <person name="Zhao X."/>
            <person name="Boylan J."/>
            <person name="Ott S."/>
            <person name="Bowen H."/>
            <person name="Vavikolanu K."/>
            <person name="Mehta A."/>
            <person name="Aluvathingal J."/>
            <person name="Nadendla S."/>
            <person name="Yan Y."/>
            <person name="Sichtig H."/>
        </authorList>
    </citation>
    <scope>NUCLEOTIDE SEQUENCE [LARGE SCALE GENOMIC DNA]</scope>
    <source>
        <strain evidence="10 11">FDAARGOS_1272</strain>
    </source>
</reference>
<comment type="function">
    <text evidence="7">Specific class of high-redox-potential 4Fe-4S ferredoxins. Functions in anaerobic electron transport in most purple and in some other photosynthetic bacteria and in at least one genus (Paracoccus) of halophilic, denitrifying bacteria.</text>
</comment>
<dbReference type="Gene3D" id="4.10.490.10">
    <property type="entry name" value="High potential iron-sulphur protein"/>
    <property type="match status" value="1"/>
</dbReference>
<dbReference type="GO" id="GO:0009055">
    <property type="term" value="F:electron transfer activity"/>
    <property type="evidence" value="ECO:0007669"/>
    <property type="project" value="InterPro"/>
</dbReference>
<evidence type="ECO:0000256" key="6">
    <source>
        <dbReference type="ARBA" id="ARBA00023014"/>
    </source>
</evidence>
<evidence type="ECO:0000256" key="5">
    <source>
        <dbReference type="ARBA" id="ARBA00023004"/>
    </source>
</evidence>
<proteinExistence type="inferred from homology"/>
<evidence type="ECO:0000259" key="9">
    <source>
        <dbReference type="PROSITE" id="PS51373"/>
    </source>
</evidence>
<evidence type="ECO:0000256" key="8">
    <source>
        <dbReference type="SAM" id="SignalP"/>
    </source>
</evidence>
<accession>A0A892IDY8</accession>
<keyword evidence="2 7" id="KW-0004">4Fe-4S</keyword>
<feature type="domain" description="High potential iron-sulfur proteins family profile" evidence="9">
    <location>
        <begin position="30"/>
        <end position="107"/>
    </location>
</feature>
<comment type="subunit">
    <text evidence="7">Homodimer.</text>
</comment>
<keyword evidence="1 7" id="KW-0813">Transport</keyword>
<keyword evidence="3 7" id="KW-0479">Metal-binding</keyword>
<keyword evidence="8" id="KW-0732">Signal</keyword>
<dbReference type="EMBL" id="CP069484">
    <property type="protein sequence ID" value="QRO80962.1"/>
    <property type="molecule type" value="Genomic_DNA"/>
</dbReference>
<dbReference type="Pfam" id="PF01355">
    <property type="entry name" value="HIPIP"/>
    <property type="match status" value="1"/>
</dbReference>
<gene>
    <name evidence="10" type="ORF">I6K02_28020</name>
</gene>
<dbReference type="Proteomes" id="UP000625568">
    <property type="component" value="Chromosome 3"/>
</dbReference>
<evidence type="ECO:0000256" key="2">
    <source>
        <dbReference type="ARBA" id="ARBA00022485"/>
    </source>
</evidence>
<dbReference type="RefSeq" id="WP_035975505.1">
    <property type="nucleotide sequence ID" value="NZ_CABVPR010000115.1"/>
</dbReference>
<keyword evidence="4 7" id="KW-0249">Electron transport</keyword>
<name>A0A892IDY8_9BURK</name>
<organism evidence="10 11">
    <name type="scientific">Burkholderia dolosa</name>
    <dbReference type="NCBI Taxonomy" id="152500"/>
    <lineage>
        <taxon>Bacteria</taxon>
        <taxon>Pseudomonadati</taxon>
        <taxon>Pseudomonadota</taxon>
        <taxon>Betaproteobacteria</taxon>
        <taxon>Burkholderiales</taxon>
        <taxon>Burkholderiaceae</taxon>
        <taxon>Burkholderia</taxon>
        <taxon>Burkholderia cepacia complex</taxon>
    </lineage>
</organism>
<dbReference type="SUPFAM" id="SSF57652">
    <property type="entry name" value="HIPIP (high potential iron protein)"/>
    <property type="match status" value="1"/>
</dbReference>
<evidence type="ECO:0000313" key="10">
    <source>
        <dbReference type="EMBL" id="QRO80962.1"/>
    </source>
</evidence>